<evidence type="ECO:0000313" key="1">
    <source>
        <dbReference type="EMBL" id="TGO62056.1"/>
    </source>
</evidence>
<gene>
    <name evidence="1" type="ORF">BOTNAR_0119g00200</name>
</gene>
<organism evidence="1 2">
    <name type="scientific">Botryotinia narcissicola</name>
    <dbReference type="NCBI Taxonomy" id="278944"/>
    <lineage>
        <taxon>Eukaryota</taxon>
        <taxon>Fungi</taxon>
        <taxon>Dikarya</taxon>
        <taxon>Ascomycota</taxon>
        <taxon>Pezizomycotina</taxon>
        <taxon>Leotiomycetes</taxon>
        <taxon>Helotiales</taxon>
        <taxon>Sclerotiniaceae</taxon>
        <taxon>Botryotinia</taxon>
    </lineage>
</organism>
<reference evidence="1 2" key="1">
    <citation type="submission" date="2017-12" db="EMBL/GenBank/DDBJ databases">
        <title>Comparative genomics of Botrytis spp.</title>
        <authorList>
            <person name="Valero-Jimenez C.A."/>
            <person name="Tapia P."/>
            <person name="Veloso J."/>
            <person name="Silva-Moreno E."/>
            <person name="Staats M."/>
            <person name="Valdes J.H."/>
            <person name="Van Kan J.A.L."/>
        </authorList>
    </citation>
    <scope>NUCLEOTIDE SEQUENCE [LARGE SCALE GENOMIC DNA]</scope>
    <source>
        <strain evidence="1 2">MUCL2120</strain>
    </source>
</reference>
<dbReference type="EMBL" id="PQXJ01000119">
    <property type="protein sequence ID" value="TGO62056.1"/>
    <property type="molecule type" value="Genomic_DNA"/>
</dbReference>
<name>A0A4Z1IKX8_9HELO</name>
<evidence type="ECO:0000313" key="2">
    <source>
        <dbReference type="Proteomes" id="UP000297452"/>
    </source>
</evidence>
<proteinExistence type="predicted"/>
<sequence>MQTACLEILPPNLICFFFDGSRTLCCRSYRTAFLARPAFAIVTAPLLETMEGSMLLIEA</sequence>
<dbReference type="Proteomes" id="UP000297452">
    <property type="component" value="Unassembled WGS sequence"/>
</dbReference>
<comment type="caution">
    <text evidence="1">The sequence shown here is derived from an EMBL/GenBank/DDBJ whole genome shotgun (WGS) entry which is preliminary data.</text>
</comment>
<protein>
    <submittedName>
        <fullName evidence="1">Uncharacterized protein</fullName>
    </submittedName>
</protein>
<keyword evidence="2" id="KW-1185">Reference proteome</keyword>
<accession>A0A4Z1IKX8</accession>
<dbReference type="AlphaFoldDB" id="A0A4Z1IKX8"/>